<organism evidence="1 2">
    <name type="scientific">Pisum sativum</name>
    <name type="common">Garden pea</name>
    <name type="synonym">Lathyrus oleraceus</name>
    <dbReference type="NCBI Taxonomy" id="3888"/>
    <lineage>
        <taxon>Eukaryota</taxon>
        <taxon>Viridiplantae</taxon>
        <taxon>Streptophyta</taxon>
        <taxon>Embryophyta</taxon>
        <taxon>Tracheophyta</taxon>
        <taxon>Spermatophyta</taxon>
        <taxon>Magnoliopsida</taxon>
        <taxon>eudicotyledons</taxon>
        <taxon>Gunneridae</taxon>
        <taxon>Pentapetalae</taxon>
        <taxon>rosids</taxon>
        <taxon>fabids</taxon>
        <taxon>Fabales</taxon>
        <taxon>Fabaceae</taxon>
        <taxon>Papilionoideae</taxon>
        <taxon>50 kb inversion clade</taxon>
        <taxon>NPAAA clade</taxon>
        <taxon>Hologalegina</taxon>
        <taxon>IRL clade</taxon>
        <taxon>Fabeae</taxon>
        <taxon>Lathyrus</taxon>
    </lineage>
</organism>
<dbReference type="Gramene" id="Psat01G0037900-T1">
    <property type="protein sequence ID" value="KAI5440890.1"/>
    <property type="gene ID" value="KIW84_010379"/>
</dbReference>
<dbReference type="AlphaFoldDB" id="A0A9D4YN44"/>
<protein>
    <submittedName>
        <fullName evidence="1">Uncharacterized protein</fullName>
    </submittedName>
</protein>
<gene>
    <name evidence="1" type="ORF">KIW84_010379</name>
</gene>
<proteinExistence type="predicted"/>
<sequence length="89" mass="9881">MFGLLWRFQITGNLPGNRPPFLLFDLEDELVQANIVMADKDIIGKIAYALRSRIMGALPSSTETPTITSGAKSIETCKVIKLRSGKERE</sequence>
<dbReference type="EMBL" id="JAMSHJ010000001">
    <property type="protein sequence ID" value="KAI5440890.1"/>
    <property type="molecule type" value="Genomic_DNA"/>
</dbReference>
<evidence type="ECO:0000313" key="1">
    <source>
        <dbReference type="EMBL" id="KAI5440890.1"/>
    </source>
</evidence>
<keyword evidence="2" id="KW-1185">Reference proteome</keyword>
<evidence type="ECO:0000313" key="2">
    <source>
        <dbReference type="Proteomes" id="UP001058974"/>
    </source>
</evidence>
<reference evidence="1 2" key="1">
    <citation type="journal article" date="2022" name="Nat. Genet.">
        <title>Improved pea reference genome and pan-genome highlight genomic features and evolutionary characteristics.</title>
        <authorList>
            <person name="Yang T."/>
            <person name="Liu R."/>
            <person name="Luo Y."/>
            <person name="Hu S."/>
            <person name="Wang D."/>
            <person name="Wang C."/>
            <person name="Pandey M.K."/>
            <person name="Ge S."/>
            <person name="Xu Q."/>
            <person name="Li N."/>
            <person name="Li G."/>
            <person name="Huang Y."/>
            <person name="Saxena R.K."/>
            <person name="Ji Y."/>
            <person name="Li M."/>
            <person name="Yan X."/>
            <person name="He Y."/>
            <person name="Liu Y."/>
            <person name="Wang X."/>
            <person name="Xiang C."/>
            <person name="Varshney R.K."/>
            <person name="Ding H."/>
            <person name="Gao S."/>
            <person name="Zong X."/>
        </authorList>
    </citation>
    <scope>NUCLEOTIDE SEQUENCE [LARGE SCALE GENOMIC DNA]</scope>
    <source>
        <strain evidence="1 2">cv. Zhongwan 6</strain>
    </source>
</reference>
<comment type="caution">
    <text evidence="1">The sequence shown here is derived from an EMBL/GenBank/DDBJ whole genome shotgun (WGS) entry which is preliminary data.</text>
</comment>
<accession>A0A9D4YN44</accession>
<name>A0A9D4YN44_PEA</name>
<dbReference type="Proteomes" id="UP001058974">
    <property type="component" value="Chromosome 1"/>
</dbReference>